<organism evidence="2 3">
    <name type="scientific">Azospirillum palustre</name>
    <dbReference type="NCBI Taxonomy" id="2044885"/>
    <lineage>
        <taxon>Bacteria</taxon>
        <taxon>Pseudomonadati</taxon>
        <taxon>Pseudomonadota</taxon>
        <taxon>Alphaproteobacteria</taxon>
        <taxon>Rhodospirillales</taxon>
        <taxon>Azospirillaceae</taxon>
        <taxon>Azospirillum</taxon>
    </lineage>
</organism>
<comment type="caution">
    <text evidence="2">The sequence shown here is derived from an EMBL/GenBank/DDBJ whole genome shotgun (WGS) entry which is preliminary data.</text>
</comment>
<evidence type="ECO:0000313" key="2">
    <source>
        <dbReference type="EMBL" id="PGH57255.1"/>
    </source>
</evidence>
<reference evidence="3" key="1">
    <citation type="submission" date="2017-10" db="EMBL/GenBank/DDBJ databases">
        <authorList>
            <person name="Kravchenko I.K."/>
            <person name="Grouzdev D.S."/>
        </authorList>
    </citation>
    <scope>NUCLEOTIDE SEQUENCE [LARGE SCALE GENOMIC DNA]</scope>
    <source>
        <strain evidence="3">B2</strain>
    </source>
</reference>
<accession>A0A2B8BH91</accession>
<feature type="chain" id="PRO_5013265049" description="Histidine kinase" evidence="1">
    <location>
        <begin position="21"/>
        <end position="133"/>
    </location>
</feature>
<evidence type="ECO:0008006" key="4">
    <source>
        <dbReference type="Google" id="ProtNLM"/>
    </source>
</evidence>
<dbReference type="RefSeq" id="WP_098736707.1">
    <property type="nucleotide sequence ID" value="NZ_PDKW01000040.1"/>
</dbReference>
<protein>
    <recommendedName>
        <fullName evidence="4">Histidine kinase</fullName>
    </recommendedName>
</protein>
<dbReference type="OrthoDB" id="7861013at2"/>
<dbReference type="Proteomes" id="UP000225379">
    <property type="component" value="Unassembled WGS sequence"/>
</dbReference>
<name>A0A2B8BH91_9PROT</name>
<feature type="signal peptide" evidence="1">
    <location>
        <begin position="1"/>
        <end position="20"/>
    </location>
</feature>
<keyword evidence="3" id="KW-1185">Reference proteome</keyword>
<gene>
    <name evidence="2" type="ORF">CRT60_12400</name>
</gene>
<evidence type="ECO:0000313" key="3">
    <source>
        <dbReference type="Proteomes" id="UP000225379"/>
    </source>
</evidence>
<evidence type="ECO:0000256" key="1">
    <source>
        <dbReference type="SAM" id="SignalP"/>
    </source>
</evidence>
<dbReference type="EMBL" id="PDKW01000040">
    <property type="protein sequence ID" value="PGH57255.1"/>
    <property type="molecule type" value="Genomic_DNA"/>
</dbReference>
<keyword evidence="1" id="KW-0732">Signal</keyword>
<sequence length="133" mass="13614">MKHSWIALTAVALVATGAVAVTYFMPVAGAVSQAEASAGLGDISGFRKIVVDTAALVDKGDLAGAKIRIKDLETSWDEAEAGLKPRAPSQWHAVDKAIDGALSALRDSAPTVAASKKALATLLDTMDSNGTHG</sequence>
<dbReference type="AlphaFoldDB" id="A0A2B8BH91"/>
<proteinExistence type="predicted"/>